<dbReference type="GO" id="GO:0003676">
    <property type="term" value="F:nucleic acid binding"/>
    <property type="evidence" value="ECO:0007669"/>
    <property type="project" value="InterPro"/>
</dbReference>
<sequence>MVDTFQNGPIKILLGANFSVNTMTGEPAKINKNLFMLSIIFGRTLIGQLPYSQKGGNAAVFHMSCEVVESDLENLWGVTSTVQEAFKLASEAVLILKETNMKMRKFDSNSEELKNLWRNSNPLIEINENSDSYLKVLGYQENSNVEAGVRVKYWILKACQTIKSLLKKCITSRRFNSNSASQVIAPLPDVRVTESPPFAGTDLRNRYSSKTVMQNSILLITCEITRSFHLELVGSMTTDIFLLALRRFIARGGLCFKVILNNSRMFKRAELVLQQMWKVLIHADVKSRPITT</sequence>
<reference evidence="1" key="1">
    <citation type="submission" date="2020-08" db="EMBL/GenBank/DDBJ databases">
        <title>Multicomponent nature underlies the extraordinary mechanical properties of spider dragline silk.</title>
        <authorList>
            <person name="Kono N."/>
            <person name="Nakamura H."/>
            <person name="Mori M."/>
            <person name="Yoshida Y."/>
            <person name="Ohtoshi R."/>
            <person name="Malay A.D."/>
            <person name="Moran D.A.P."/>
            <person name="Tomita M."/>
            <person name="Numata K."/>
            <person name="Arakawa K."/>
        </authorList>
    </citation>
    <scope>NUCLEOTIDE SEQUENCE</scope>
</reference>
<name>A0A8X6XC79_9ARAC</name>
<protein>
    <submittedName>
        <fullName evidence="1">Integrase catalytic domain-containing protein</fullName>
    </submittedName>
</protein>
<dbReference type="Gene3D" id="3.30.420.10">
    <property type="entry name" value="Ribonuclease H-like superfamily/Ribonuclease H"/>
    <property type="match status" value="1"/>
</dbReference>
<accession>A0A8X6XC79</accession>
<proteinExistence type="predicted"/>
<evidence type="ECO:0000313" key="1">
    <source>
        <dbReference type="EMBL" id="GFY50529.1"/>
    </source>
</evidence>
<gene>
    <name evidence="1" type="primary">AVEN_178281_1</name>
    <name evidence="1" type="ORF">TNIN_68231</name>
</gene>
<evidence type="ECO:0000313" key="2">
    <source>
        <dbReference type="Proteomes" id="UP000886998"/>
    </source>
</evidence>
<dbReference type="AlphaFoldDB" id="A0A8X6XC79"/>
<dbReference type="InterPro" id="IPR036397">
    <property type="entry name" value="RNaseH_sf"/>
</dbReference>
<dbReference type="OrthoDB" id="6433745at2759"/>
<comment type="caution">
    <text evidence="1">The sequence shown here is derived from an EMBL/GenBank/DDBJ whole genome shotgun (WGS) entry which is preliminary data.</text>
</comment>
<dbReference type="Proteomes" id="UP000886998">
    <property type="component" value="Unassembled WGS sequence"/>
</dbReference>
<dbReference type="PANTHER" id="PTHR47331">
    <property type="entry name" value="PHD-TYPE DOMAIN-CONTAINING PROTEIN"/>
    <property type="match status" value="1"/>
</dbReference>
<dbReference type="EMBL" id="BMAV01007545">
    <property type="protein sequence ID" value="GFY50529.1"/>
    <property type="molecule type" value="Genomic_DNA"/>
</dbReference>
<keyword evidence="2" id="KW-1185">Reference proteome</keyword>
<organism evidence="1 2">
    <name type="scientific">Trichonephila inaurata madagascariensis</name>
    <dbReference type="NCBI Taxonomy" id="2747483"/>
    <lineage>
        <taxon>Eukaryota</taxon>
        <taxon>Metazoa</taxon>
        <taxon>Ecdysozoa</taxon>
        <taxon>Arthropoda</taxon>
        <taxon>Chelicerata</taxon>
        <taxon>Arachnida</taxon>
        <taxon>Araneae</taxon>
        <taxon>Araneomorphae</taxon>
        <taxon>Entelegynae</taxon>
        <taxon>Araneoidea</taxon>
        <taxon>Nephilidae</taxon>
        <taxon>Trichonephila</taxon>
        <taxon>Trichonephila inaurata</taxon>
    </lineage>
</organism>